<feature type="chain" id="PRO_5042144311" evidence="2">
    <location>
        <begin position="25"/>
        <end position="301"/>
    </location>
</feature>
<evidence type="ECO:0000256" key="1">
    <source>
        <dbReference type="SAM" id="Coils"/>
    </source>
</evidence>
<sequence length="301" mass="33036">MKRRTTHFLMILLIVLGISPSLYSQTQLQVDISNNGSSTIYYKKIGTVNNYNGVININGVLGAHTPSQGKSKVDLTFNARDKFMAMGHIDGKSPNCYIILVKNGSGPFGSDYDVYLRYGAWAQASITITGIGHCSTIDGQVSTENPGIAFWSSDDIVAGQTITTFIDDVIVKGGLTTNGIIKAPEIKVEAQTADFVFADNYQLKSLTDVEAYIKEHKHLPEIPSAKDMGASGVNLSEMNKLLLQKIEELTLYAIDKDKEVSTLKETVKNIEGSRSMEQKRSETLEKRLSKLESLVESITSK</sequence>
<feature type="coiled-coil region" evidence="1">
    <location>
        <begin position="274"/>
        <end position="301"/>
    </location>
</feature>
<evidence type="ECO:0000256" key="2">
    <source>
        <dbReference type="SAM" id="SignalP"/>
    </source>
</evidence>
<reference evidence="3" key="1">
    <citation type="submission" date="2022-10" db="EMBL/GenBank/DDBJ databases">
        <authorList>
            <person name="Yu W.X."/>
        </authorList>
    </citation>
    <scope>NUCLEOTIDE SEQUENCE</scope>
    <source>
        <strain evidence="3">AAT</strain>
    </source>
</reference>
<dbReference type="EMBL" id="JAPDPJ010000090">
    <property type="protein sequence ID" value="MCW3789219.1"/>
    <property type="molecule type" value="Genomic_DNA"/>
</dbReference>
<keyword evidence="4" id="KW-1185">Reference proteome</keyword>
<comment type="caution">
    <text evidence="3">The sequence shown here is derived from an EMBL/GenBank/DDBJ whole genome shotgun (WGS) entry which is preliminary data.</text>
</comment>
<organism evidence="3 4">
    <name type="scientific">Plebeiibacterium sediminum</name>
    <dbReference type="NCBI Taxonomy" id="2992112"/>
    <lineage>
        <taxon>Bacteria</taxon>
        <taxon>Pseudomonadati</taxon>
        <taxon>Bacteroidota</taxon>
        <taxon>Bacteroidia</taxon>
        <taxon>Marinilabiliales</taxon>
        <taxon>Marinilabiliaceae</taxon>
        <taxon>Plebeiibacterium</taxon>
    </lineage>
</organism>
<name>A0AAE3M961_9BACT</name>
<protein>
    <submittedName>
        <fullName evidence="3">ELKS/Rab6-interacting/CAST family protein</fullName>
    </submittedName>
</protein>
<proteinExistence type="predicted"/>
<evidence type="ECO:0000313" key="3">
    <source>
        <dbReference type="EMBL" id="MCW3789219.1"/>
    </source>
</evidence>
<keyword evidence="2" id="KW-0732">Signal</keyword>
<accession>A0AAE3M961</accession>
<keyword evidence="1" id="KW-0175">Coiled coil</keyword>
<dbReference type="RefSeq" id="WP_301192777.1">
    <property type="nucleotide sequence ID" value="NZ_JAPDPJ010000090.1"/>
</dbReference>
<dbReference type="AlphaFoldDB" id="A0AAE3M961"/>
<gene>
    <name evidence="3" type="ORF">OM075_22335</name>
</gene>
<feature type="signal peptide" evidence="2">
    <location>
        <begin position="1"/>
        <end position="24"/>
    </location>
</feature>
<evidence type="ECO:0000313" key="4">
    <source>
        <dbReference type="Proteomes" id="UP001209229"/>
    </source>
</evidence>
<dbReference type="Proteomes" id="UP001209229">
    <property type="component" value="Unassembled WGS sequence"/>
</dbReference>